<dbReference type="Proteomes" id="UP000308600">
    <property type="component" value="Unassembled WGS sequence"/>
</dbReference>
<accession>A0ACD3AZL1</accession>
<organism evidence="1 2">
    <name type="scientific">Pluteus cervinus</name>
    <dbReference type="NCBI Taxonomy" id="181527"/>
    <lineage>
        <taxon>Eukaryota</taxon>
        <taxon>Fungi</taxon>
        <taxon>Dikarya</taxon>
        <taxon>Basidiomycota</taxon>
        <taxon>Agaricomycotina</taxon>
        <taxon>Agaricomycetes</taxon>
        <taxon>Agaricomycetidae</taxon>
        <taxon>Agaricales</taxon>
        <taxon>Pluteineae</taxon>
        <taxon>Pluteaceae</taxon>
        <taxon>Pluteus</taxon>
    </lineage>
</organism>
<proteinExistence type="predicted"/>
<gene>
    <name evidence="1" type="ORF">BDN72DRAFT_468767</name>
</gene>
<dbReference type="EMBL" id="ML208300">
    <property type="protein sequence ID" value="TFK71260.1"/>
    <property type="molecule type" value="Genomic_DNA"/>
</dbReference>
<reference evidence="1 2" key="1">
    <citation type="journal article" date="2019" name="Nat. Ecol. Evol.">
        <title>Megaphylogeny resolves global patterns of mushroom evolution.</title>
        <authorList>
            <person name="Varga T."/>
            <person name="Krizsan K."/>
            <person name="Foldi C."/>
            <person name="Dima B."/>
            <person name="Sanchez-Garcia M."/>
            <person name="Sanchez-Ramirez S."/>
            <person name="Szollosi G.J."/>
            <person name="Szarkandi J.G."/>
            <person name="Papp V."/>
            <person name="Albert L."/>
            <person name="Andreopoulos W."/>
            <person name="Angelini C."/>
            <person name="Antonin V."/>
            <person name="Barry K.W."/>
            <person name="Bougher N.L."/>
            <person name="Buchanan P."/>
            <person name="Buyck B."/>
            <person name="Bense V."/>
            <person name="Catcheside P."/>
            <person name="Chovatia M."/>
            <person name="Cooper J."/>
            <person name="Damon W."/>
            <person name="Desjardin D."/>
            <person name="Finy P."/>
            <person name="Geml J."/>
            <person name="Haridas S."/>
            <person name="Hughes K."/>
            <person name="Justo A."/>
            <person name="Karasinski D."/>
            <person name="Kautmanova I."/>
            <person name="Kiss B."/>
            <person name="Kocsube S."/>
            <person name="Kotiranta H."/>
            <person name="LaButti K.M."/>
            <person name="Lechner B.E."/>
            <person name="Liimatainen K."/>
            <person name="Lipzen A."/>
            <person name="Lukacs Z."/>
            <person name="Mihaltcheva S."/>
            <person name="Morgado L.N."/>
            <person name="Niskanen T."/>
            <person name="Noordeloos M.E."/>
            <person name="Ohm R.A."/>
            <person name="Ortiz-Santana B."/>
            <person name="Ovrebo C."/>
            <person name="Racz N."/>
            <person name="Riley R."/>
            <person name="Savchenko A."/>
            <person name="Shiryaev A."/>
            <person name="Soop K."/>
            <person name="Spirin V."/>
            <person name="Szebenyi C."/>
            <person name="Tomsovsky M."/>
            <person name="Tulloss R.E."/>
            <person name="Uehling J."/>
            <person name="Grigoriev I.V."/>
            <person name="Vagvolgyi C."/>
            <person name="Papp T."/>
            <person name="Martin F.M."/>
            <person name="Miettinen O."/>
            <person name="Hibbett D.S."/>
            <person name="Nagy L.G."/>
        </authorList>
    </citation>
    <scope>NUCLEOTIDE SEQUENCE [LARGE SCALE GENOMIC DNA]</scope>
    <source>
        <strain evidence="1 2">NL-1719</strain>
    </source>
</reference>
<sequence>MGGFETRIYAPGQGLLRLLWWSDEDELPLQTQVLVHCLSDPSTDRRSRNVYDLGCVADTIKESEDKISALLIDNVILNSTFGNCVQCLRKQESVGPRWSSTMDSGVGSHVRCDFFESNHTNPDSLWRDLIDMAAGTTIKTPFSVTTVDFQDTCGTISVVLGRIDIILTTRAFVENDAADNNSGNSNPEVILHMALALGRYRLPSNLCSARGLRPAAVDSTSTTPGFCCLTYSCRPLRHPCRRSGDLRTVHQGNCNRELKLVSSGLANFPPPCFRTFGRRQSTAVRTLRFSDRYRGPSQPSLVV</sequence>
<protein>
    <submittedName>
        <fullName evidence="1">Uncharacterized protein</fullName>
    </submittedName>
</protein>
<keyword evidence="2" id="KW-1185">Reference proteome</keyword>
<name>A0ACD3AZL1_9AGAR</name>
<evidence type="ECO:0000313" key="1">
    <source>
        <dbReference type="EMBL" id="TFK71260.1"/>
    </source>
</evidence>
<evidence type="ECO:0000313" key="2">
    <source>
        <dbReference type="Proteomes" id="UP000308600"/>
    </source>
</evidence>